<evidence type="ECO:0000313" key="5">
    <source>
        <dbReference type="EMBL" id="OYQ18564.1"/>
    </source>
</evidence>
<dbReference type="GO" id="GO:0008236">
    <property type="term" value="F:serine-type peptidase activity"/>
    <property type="evidence" value="ECO:0007669"/>
    <property type="project" value="UniProtKB-KW"/>
</dbReference>
<dbReference type="Gene3D" id="3.40.50.880">
    <property type="match status" value="1"/>
</dbReference>
<dbReference type="PANTHER" id="PTHR36175:SF1">
    <property type="entry name" value="CYANOPHYCINASE"/>
    <property type="match status" value="1"/>
</dbReference>
<keyword evidence="2" id="KW-0645">Protease</keyword>
<dbReference type="Pfam" id="PF03575">
    <property type="entry name" value="Peptidase_S51"/>
    <property type="match status" value="1"/>
</dbReference>
<dbReference type="SUPFAM" id="SSF52317">
    <property type="entry name" value="Class I glutamine amidotransferase-like"/>
    <property type="match status" value="1"/>
</dbReference>
<comment type="similarity">
    <text evidence="1">Belongs to the peptidase S51 family.</text>
</comment>
<dbReference type="GO" id="GO:0006508">
    <property type="term" value="P:proteolysis"/>
    <property type="evidence" value="ECO:0007669"/>
    <property type="project" value="UniProtKB-KW"/>
</dbReference>
<dbReference type="AlphaFoldDB" id="A0A255XQD1"/>
<dbReference type="OrthoDB" id="9799980at2"/>
<dbReference type="InterPro" id="IPR005320">
    <property type="entry name" value="Peptidase_S51"/>
</dbReference>
<evidence type="ECO:0000256" key="2">
    <source>
        <dbReference type="ARBA" id="ARBA00022670"/>
    </source>
</evidence>
<reference evidence="5 6" key="1">
    <citation type="submission" date="2017-07" db="EMBL/GenBank/DDBJ databases">
        <title>Elstera cyanobacteriorum sp. nov., a novel bacterium isolated from cyanobacterial aggregates in a eutrophic lake.</title>
        <authorList>
            <person name="Cai H."/>
        </authorList>
    </citation>
    <scope>NUCLEOTIDE SEQUENCE [LARGE SCALE GENOMIC DNA]</scope>
    <source>
        <strain evidence="5 6">TH019</strain>
    </source>
</reference>
<evidence type="ECO:0008006" key="7">
    <source>
        <dbReference type="Google" id="ProtNLM"/>
    </source>
</evidence>
<keyword evidence="4" id="KW-0720">Serine protease</keyword>
<dbReference type="InterPro" id="IPR029062">
    <property type="entry name" value="Class_I_gatase-like"/>
</dbReference>
<evidence type="ECO:0000256" key="3">
    <source>
        <dbReference type="ARBA" id="ARBA00022801"/>
    </source>
</evidence>
<protein>
    <recommendedName>
        <fullName evidence="7">Cyanophycinase</fullName>
    </recommendedName>
</protein>
<dbReference type="Proteomes" id="UP000216361">
    <property type="component" value="Unassembled WGS sequence"/>
</dbReference>
<keyword evidence="3" id="KW-0378">Hydrolase</keyword>
<dbReference type="PANTHER" id="PTHR36175">
    <property type="entry name" value="CYANOPHYCINASE"/>
    <property type="match status" value="1"/>
</dbReference>
<sequence>MGGRDLLSRWAQVVSVTLIAVGLAACQTTSEPTVKATPVASGLRAPFSYSAFERIADTGLKPGPLLLHGGGGGRRSAKPEAFFEALFEFARRSKLNSPQVCLIEAAAPDPRPFERADAQNGITFIFLGITPENRAVSTRDPKVLGAIYACSVFYFAGGDPSRLSTALIENNGTDTPALKAIRQRHAEGAAVTGSSAGAMAASKTMMCECGAGSSVDALVNNRLKLAPGLRFVSEGLIDAHFLERGLIGRLVGALKTTAEPFALGLDEDTAVLIPGDGTPWTIIGESGAVALRPTSAREPYRQIAIDLLADGDRYDPSNGSIQISPARPQITPARVTVENSVSEVFAPGAFRKLMELAAINATGLAAGGSQVPGIRISVTRTPETKVYFASDLPGDRAYSLTGLRLSVTAPVAQKP</sequence>
<accession>A0A255XQD1</accession>
<evidence type="ECO:0000256" key="1">
    <source>
        <dbReference type="ARBA" id="ARBA00006534"/>
    </source>
</evidence>
<evidence type="ECO:0000313" key="6">
    <source>
        <dbReference type="Proteomes" id="UP000216361"/>
    </source>
</evidence>
<gene>
    <name evidence="5" type="ORF">CHR90_09815</name>
</gene>
<organism evidence="5 6">
    <name type="scientific">Elstera cyanobacteriorum</name>
    <dbReference type="NCBI Taxonomy" id="2022747"/>
    <lineage>
        <taxon>Bacteria</taxon>
        <taxon>Pseudomonadati</taxon>
        <taxon>Pseudomonadota</taxon>
        <taxon>Alphaproteobacteria</taxon>
        <taxon>Rhodospirillales</taxon>
        <taxon>Rhodospirillaceae</taxon>
        <taxon>Elstera</taxon>
    </lineage>
</organism>
<proteinExistence type="inferred from homology"/>
<dbReference type="EMBL" id="NOXS01000032">
    <property type="protein sequence ID" value="OYQ18564.1"/>
    <property type="molecule type" value="Genomic_DNA"/>
</dbReference>
<evidence type="ECO:0000256" key="4">
    <source>
        <dbReference type="ARBA" id="ARBA00022825"/>
    </source>
</evidence>
<keyword evidence="6" id="KW-1185">Reference proteome</keyword>
<comment type="caution">
    <text evidence="5">The sequence shown here is derived from an EMBL/GenBank/DDBJ whole genome shotgun (WGS) entry which is preliminary data.</text>
</comment>
<name>A0A255XQD1_9PROT</name>
<dbReference type="PROSITE" id="PS51257">
    <property type="entry name" value="PROKAR_LIPOPROTEIN"/>
    <property type="match status" value="1"/>
</dbReference>
<dbReference type="CDD" id="cd03145">
    <property type="entry name" value="GAT1_cyanophycinase"/>
    <property type="match status" value="1"/>
</dbReference>